<keyword evidence="2" id="KW-1185">Reference proteome</keyword>
<dbReference type="RefSeq" id="WP_187639515.1">
    <property type="nucleotide sequence ID" value="NZ_VZQQ01000133.1"/>
</dbReference>
<dbReference type="Proteomes" id="UP000736373">
    <property type="component" value="Unassembled WGS sequence"/>
</dbReference>
<reference evidence="1 2" key="1">
    <citation type="submission" date="2019-09" db="EMBL/GenBank/DDBJ databases">
        <title>Paraburkholderia podalyriae sp. nov., A South African Podalyria-associated rhizobium.</title>
        <authorList>
            <person name="Mavima L."/>
            <person name="Beukes C.W."/>
            <person name="Palmer M."/>
            <person name="De Meyer S.E."/>
            <person name="James E.K."/>
            <person name="Maluk M."/>
            <person name="Avontuur J.R."/>
            <person name="Chan W.Y."/>
            <person name="Venter S.N."/>
            <person name="Steenkamp E.T."/>
        </authorList>
    </citation>
    <scope>NUCLEOTIDE SEQUENCE [LARGE SCALE GENOMIC DNA]</scope>
    <source>
        <strain evidence="1 2">WC7.3b</strain>
    </source>
</reference>
<comment type="caution">
    <text evidence="1">The sequence shown here is derived from an EMBL/GenBank/DDBJ whole genome shotgun (WGS) entry which is preliminary data.</text>
</comment>
<sequence>MRKLEIADAEIMQLAIRQEIERSEESRYDHRMHGVLLVSCGYSCTEVGQLLDQAATTVQRWVGRFERGGFDGLRDGDRTGRPRALDESQWRRVEADLRRTPREFGFEAGLWDGPLLSEHLHKNYGVRLGARQCQRLIGQMGFRLRKPCPQVAQSDPARVAAVKTAARGKARRR</sequence>
<protein>
    <submittedName>
        <fullName evidence="1">Transposase</fullName>
    </submittedName>
</protein>
<proteinExistence type="predicted"/>
<organism evidence="1 2">
    <name type="scientific">Paraburkholderia podalyriae</name>
    <dbReference type="NCBI Taxonomy" id="1938811"/>
    <lineage>
        <taxon>Bacteria</taxon>
        <taxon>Pseudomonadati</taxon>
        <taxon>Pseudomonadota</taxon>
        <taxon>Betaproteobacteria</taxon>
        <taxon>Burkholderiales</taxon>
        <taxon>Burkholderiaceae</taxon>
        <taxon>Paraburkholderia</taxon>
    </lineage>
</organism>
<evidence type="ECO:0000313" key="2">
    <source>
        <dbReference type="Proteomes" id="UP000736373"/>
    </source>
</evidence>
<gene>
    <name evidence="1" type="ORF">F6X42_41885</name>
</gene>
<dbReference type="EMBL" id="VZQQ01000133">
    <property type="protein sequence ID" value="MBC8752678.1"/>
    <property type="molecule type" value="Genomic_DNA"/>
</dbReference>
<dbReference type="SUPFAM" id="SSF46689">
    <property type="entry name" value="Homeodomain-like"/>
    <property type="match status" value="1"/>
</dbReference>
<dbReference type="Pfam" id="PF13565">
    <property type="entry name" value="HTH_32"/>
    <property type="match status" value="1"/>
</dbReference>
<evidence type="ECO:0000313" key="1">
    <source>
        <dbReference type="EMBL" id="MBC8752678.1"/>
    </source>
</evidence>
<name>A0ABR7Q2J8_9BURK</name>
<dbReference type="InterPro" id="IPR009057">
    <property type="entry name" value="Homeodomain-like_sf"/>
</dbReference>
<accession>A0ABR7Q2J8</accession>